<proteinExistence type="predicted"/>
<sequence>MDEESWNKFCKVFKLNVEVEVKKRVTRSDIIMTLVNEGEFVWKDDKGGWTSMNLSHLKGKATKEQMKTFREILWKQIEDYLTKPVRETGDKG</sequence>
<protein>
    <submittedName>
        <fullName evidence="1">Uncharacterized protein</fullName>
    </submittedName>
</protein>
<name>A0A0F9U9Y6_9ZZZZ</name>
<dbReference type="AlphaFoldDB" id="A0A0F9U9Y6"/>
<organism evidence="1">
    <name type="scientific">marine sediment metagenome</name>
    <dbReference type="NCBI Taxonomy" id="412755"/>
    <lineage>
        <taxon>unclassified sequences</taxon>
        <taxon>metagenomes</taxon>
        <taxon>ecological metagenomes</taxon>
    </lineage>
</organism>
<evidence type="ECO:0000313" key="1">
    <source>
        <dbReference type="EMBL" id="KKN50423.1"/>
    </source>
</evidence>
<dbReference type="EMBL" id="LAZR01001113">
    <property type="protein sequence ID" value="KKN50423.1"/>
    <property type="molecule type" value="Genomic_DNA"/>
</dbReference>
<comment type="caution">
    <text evidence="1">The sequence shown here is derived from an EMBL/GenBank/DDBJ whole genome shotgun (WGS) entry which is preliminary data.</text>
</comment>
<accession>A0A0F9U9Y6</accession>
<reference evidence="1" key="1">
    <citation type="journal article" date="2015" name="Nature">
        <title>Complex archaea that bridge the gap between prokaryotes and eukaryotes.</title>
        <authorList>
            <person name="Spang A."/>
            <person name="Saw J.H."/>
            <person name="Jorgensen S.L."/>
            <person name="Zaremba-Niedzwiedzka K."/>
            <person name="Martijn J."/>
            <person name="Lind A.E."/>
            <person name="van Eijk R."/>
            <person name="Schleper C."/>
            <person name="Guy L."/>
            <person name="Ettema T.J."/>
        </authorList>
    </citation>
    <scope>NUCLEOTIDE SEQUENCE</scope>
</reference>
<gene>
    <name evidence="1" type="ORF">LCGC14_0632530</name>
</gene>